<feature type="domain" description="Endonuclease/exonuclease/phosphatase" evidence="2">
    <location>
        <begin position="115"/>
        <end position="316"/>
    </location>
</feature>
<keyword evidence="3" id="KW-0540">Nuclease</keyword>
<evidence type="ECO:0000313" key="3">
    <source>
        <dbReference type="EMBL" id="GAA5171931.1"/>
    </source>
</evidence>
<gene>
    <name evidence="3" type="ORF">GCM10023214_52830</name>
</gene>
<dbReference type="EMBL" id="BAABIB010000095">
    <property type="protein sequence ID" value="GAA5171931.1"/>
    <property type="molecule type" value="Genomic_DNA"/>
</dbReference>
<dbReference type="Gene3D" id="3.60.10.10">
    <property type="entry name" value="Endonuclease/exonuclease/phosphatase"/>
    <property type="match status" value="1"/>
</dbReference>
<protein>
    <submittedName>
        <fullName evidence="3">Endonuclease/exonuclease/phosphatase family protein</fullName>
    </submittedName>
</protein>
<feature type="transmembrane region" description="Helical" evidence="1">
    <location>
        <begin position="23"/>
        <end position="42"/>
    </location>
</feature>
<name>A0ABP9R5C1_9PSEU</name>
<dbReference type="Proteomes" id="UP001500192">
    <property type="component" value="Unassembled WGS sequence"/>
</dbReference>
<keyword evidence="1" id="KW-0812">Transmembrane</keyword>
<keyword evidence="1" id="KW-0472">Membrane</keyword>
<evidence type="ECO:0000313" key="4">
    <source>
        <dbReference type="Proteomes" id="UP001500192"/>
    </source>
</evidence>
<dbReference type="InterPro" id="IPR005135">
    <property type="entry name" value="Endo/exonuclease/phosphatase"/>
</dbReference>
<comment type="caution">
    <text evidence="3">The sequence shown here is derived from an EMBL/GenBank/DDBJ whole genome shotgun (WGS) entry which is preliminary data.</text>
</comment>
<keyword evidence="4" id="KW-1185">Reference proteome</keyword>
<evidence type="ECO:0000256" key="1">
    <source>
        <dbReference type="SAM" id="Phobius"/>
    </source>
</evidence>
<proteinExistence type="predicted"/>
<dbReference type="InterPro" id="IPR036691">
    <property type="entry name" value="Endo/exonu/phosph_ase_sf"/>
</dbReference>
<evidence type="ECO:0000259" key="2">
    <source>
        <dbReference type="Pfam" id="PF03372"/>
    </source>
</evidence>
<accession>A0ABP9R5C1</accession>
<keyword evidence="1" id="KW-1133">Transmembrane helix</keyword>
<dbReference type="GO" id="GO:0004519">
    <property type="term" value="F:endonuclease activity"/>
    <property type="evidence" value="ECO:0007669"/>
    <property type="project" value="UniProtKB-KW"/>
</dbReference>
<reference evidence="4" key="1">
    <citation type="journal article" date="2019" name="Int. J. Syst. Evol. Microbiol.">
        <title>The Global Catalogue of Microorganisms (GCM) 10K type strain sequencing project: providing services to taxonomists for standard genome sequencing and annotation.</title>
        <authorList>
            <consortium name="The Broad Institute Genomics Platform"/>
            <consortium name="The Broad Institute Genome Sequencing Center for Infectious Disease"/>
            <person name="Wu L."/>
            <person name="Ma J."/>
        </authorList>
    </citation>
    <scope>NUCLEOTIDE SEQUENCE [LARGE SCALE GENOMIC DNA]</scope>
    <source>
        <strain evidence="4">JCM 18054</strain>
    </source>
</reference>
<organism evidence="3 4">
    <name type="scientific">Amycolatopsis dongchuanensis</name>
    <dbReference type="NCBI Taxonomy" id="1070866"/>
    <lineage>
        <taxon>Bacteria</taxon>
        <taxon>Bacillati</taxon>
        <taxon>Actinomycetota</taxon>
        <taxon>Actinomycetes</taxon>
        <taxon>Pseudonocardiales</taxon>
        <taxon>Pseudonocardiaceae</taxon>
        <taxon>Amycolatopsis</taxon>
    </lineage>
</organism>
<keyword evidence="3" id="KW-0378">Hydrolase</keyword>
<feature type="transmembrane region" description="Helical" evidence="1">
    <location>
        <begin position="76"/>
        <end position="95"/>
    </location>
</feature>
<keyword evidence="3" id="KW-0255">Endonuclease</keyword>
<feature type="transmembrane region" description="Helical" evidence="1">
    <location>
        <begin position="49"/>
        <end position="70"/>
    </location>
</feature>
<dbReference type="SUPFAM" id="SSF56219">
    <property type="entry name" value="DNase I-like"/>
    <property type="match status" value="1"/>
</dbReference>
<dbReference type="Pfam" id="PF03372">
    <property type="entry name" value="Exo_endo_phos"/>
    <property type="match status" value="1"/>
</dbReference>
<sequence>MQITDSAGTAVHQHGSPARTLRMIALAVLALGFLEIAALRLLGIDGNRITAALLALTPYVAVGGLLLGGVSLAFRHWWIGGVVLVVAIALVGMLLPRAFASAQPVAHGPKLRVMSSNQYLGKADVASVVRLVRENQVDVLNLLELTPREAAALERAGLFQLLPYRVFKPQFGGAGSGIASRYPLTELSLTGPSRMEQPSARVDVHGTAVEVVAVHPIPPTTDPQEWKKEMAGLPRPNPGGTVRILAGDFNSTVDHATFRDLLDAGYTDAGLSRGEGFKPTWPSSFFPPPVTIDHVLVDPRVAVDGYRVLDVPDSDHHAVLAEVSLP</sequence>
<dbReference type="RefSeq" id="WP_245783341.1">
    <property type="nucleotide sequence ID" value="NZ_BAABIB010000095.1"/>
</dbReference>